<dbReference type="GO" id="GO:0009307">
    <property type="term" value="P:DNA restriction-modification system"/>
    <property type="evidence" value="ECO:0007669"/>
    <property type="project" value="UniProtKB-KW"/>
</dbReference>
<evidence type="ECO:0000256" key="1">
    <source>
        <dbReference type="ARBA" id="ARBA00022603"/>
    </source>
</evidence>
<feature type="compositionally biased region" description="Polar residues" evidence="8">
    <location>
        <begin position="236"/>
        <end position="245"/>
    </location>
</feature>
<protein>
    <recommendedName>
        <fullName evidence="7">Cytosine-specific methyltransferase</fullName>
        <ecNumber evidence="7">2.1.1.37</ecNumber>
    </recommendedName>
</protein>
<dbReference type="NCBIfam" id="TIGR00675">
    <property type="entry name" value="dcm"/>
    <property type="match status" value="1"/>
</dbReference>
<dbReference type="GO" id="GO:0032259">
    <property type="term" value="P:methylation"/>
    <property type="evidence" value="ECO:0007669"/>
    <property type="project" value="UniProtKB-KW"/>
</dbReference>
<dbReference type="EC" id="2.1.1.37" evidence="7"/>
<name>A0A9X2GRC5_9ACTN</name>
<comment type="catalytic activity">
    <reaction evidence="7">
        <text>a 2'-deoxycytidine in DNA + S-adenosyl-L-methionine = a 5-methyl-2'-deoxycytidine in DNA + S-adenosyl-L-homocysteine + H(+)</text>
        <dbReference type="Rhea" id="RHEA:13681"/>
        <dbReference type="Rhea" id="RHEA-COMP:11369"/>
        <dbReference type="Rhea" id="RHEA-COMP:11370"/>
        <dbReference type="ChEBI" id="CHEBI:15378"/>
        <dbReference type="ChEBI" id="CHEBI:57856"/>
        <dbReference type="ChEBI" id="CHEBI:59789"/>
        <dbReference type="ChEBI" id="CHEBI:85452"/>
        <dbReference type="ChEBI" id="CHEBI:85454"/>
        <dbReference type="EC" id="2.1.1.37"/>
    </reaction>
</comment>
<dbReference type="Gene3D" id="3.40.50.150">
    <property type="entry name" value="Vaccinia Virus protein VP39"/>
    <property type="match status" value="1"/>
</dbReference>
<feature type="region of interest" description="Disordered" evidence="8">
    <location>
        <begin position="224"/>
        <end position="245"/>
    </location>
</feature>
<gene>
    <name evidence="9" type="ORF">HD597_011204</name>
</gene>
<evidence type="ECO:0000256" key="6">
    <source>
        <dbReference type="RuleBase" id="RU000416"/>
    </source>
</evidence>
<dbReference type="PANTHER" id="PTHR10629">
    <property type="entry name" value="CYTOSINE-SPECIFIC METHYLTRANSFERASE"/>
    <property type="match status" value="1"/>
</dbReference>
<evidence type="ECO:0000313" key="9">
    <source>
        <dbReference type="EMBL" id="MCP2364184.1"/>
    </source>
</evidence>
<dbReference type="InterPro" id="IPR018117">
    <property type="entry name" value="C5_DNA_meth_AS"/>
</dbReference>
<dbReference type="InterPro" id="IPR001525">
    <property type="entry name" value="C5_MeTfrase"/>
</dbReference>
<evidence type="ECO:0000256" key="4">
    <source>
        <dbReference type="ARBA" id="ARBA00022747"/>
    </source>
</evidence>
<dbReference type="GO" id="GO:0044027">
    <property type="term" value="P:negative regulation of gene expression via chromosomal CpG island methylation"/>
    <property type="evidence" value="ECO:0007669"/>
    <property type="project" value="TreeGrafter"/>
</dbReference>
<keyword evidence="2 5" id="KW-0808">Transferase</keyword>
<dbReference type="InterPro" id="IPR029063">
    <property type="entry name" value="SAM-dependent_MTases_sf"/>
</dbReference>
<dbReference type="EMBL" id="JAMZEB010000002">
    <property type="protein sequence ID" value="MCP2364184.1"/>
    <property type="molecule type" value="Genomic_DNA"/>
</dbReference>
<keyword evidence="1 5" id="KW-0489">Methyltransferase</keyword>
<dbReference type="PRINTS" id="PR00105">
    <property type="entry name" value="C5METTRFRASE"/>
</dbReference>
<dbReference type="AlphaFoldDB" id="A0A9X2GRC5"/>
<dbReference type="Gene3D" id="3.90.120.10">
    <property type="entry name" value="DNA Methylase, subunit A, domain 2"/>
    <property type="match status" value="1"/>
</dbReference>
<dbReference type="RefSeq" id="WP_253756400.1">
    <property type="nucleotide sequence ID" value="NZ_BAABKA010000012.1"/>
</dbReference>
<evidence type="ECO:0000256" key="3">
    <source>
        <dbReference type="ARBA" id="ARBA00022691"/>
    </source>
</evidence>
<dbReference type="InterPro" id="IPR050390">
    <property type="entry name" value="C5-Methyltransferase"/>
</dbReference>
<dbReference type="GO" id="GO:0003886">
    <property type="term" value="F:DNA (cytosine-5-)-methyltransferase activity"/>
    <property type="evidence" value="ECO:0007669"/>
    <property type="project" value="UniProtKB-EC"/>
</dbReference>
<keyword evidence="10" id="KW-1185">Reference proteome</keyword>
<proteinExistence type="inferred from homology"/>
<dbReference type="Proteomes" id="UP001139648">
    <property type="component" value="Unassembled WGS sequence"/>
</dbReference>
<keyword evidence="3 5" id="KW-0949">S-adenosyl-L-methionine</keyword>
<dbReference type="PROSITE" id="PS00095">
    <property type="entry name" value="C5_MTASE_2"/>
    <property type="match status" value="1"/>
</dbReference>
<dbReference type="PANTHER" id="PTHR10629:SF52">
    <property type="entry name" value="DNA (CYTOSINE-5)-METHYLTRANSFERASE 1"/>
    <property type="match status" value="1"/>
</dbReference>
<evidence type="ECO:0000256" key="2">
    <source>
        <dbReference type="ARBA" id="ARBA00022679"/>
    </source>
</evidence>
<dbReference type="GO" id="GO:0003677">
    <property type="term" value="F:DNA binding"/>
    <property type="evidence" value="ECO:0007669"/>
    <property type="project" value="TreeGrafter"/>
</dbReference>
<comment type="similarity">
    <text evidence="5 6">Belongs to the class I-like SAM-binding methyltransferase superfamily. C5-methyltransferase family.</text>
</comment>
<sequence>MHNTGTTDPITVVDLFAGCGGFTQGFHEFRPNGAESLGPVFRSITAVEHNPAAAATYAANFGSLRTNPVGPDTRIHVGDIEKWEPTEEDLHADVIIGGPPCQGFSALNRKKFGLERNRLWEEFVRIVAEIRPKIFVIENVDRFLKSDEFQDLLKVIQPGGLLEHYRLAAPPGADPNDSPHGWADRFLLNSADYGAVQARRRAVVIGVRKDVGEVRDFRYPTASHVPLPKAKGGKRGQSSDQQNLFDSSQPAYWLPVDGVFIESGAMRVRGTELPSRRVRFSEIDDYVPGVFTTRDLHIRRNPQPLSRARYRAIPPGGNRNDLYGKWYTMDGNGRIRIFAEPKPEGVSTHVEYLSTESWDNHRTGTGDVMGRLRLGEPSVTIRTEFFKPEKGRYLHPTRHRPITHYEAARIQGFSVDFRWCGSKVEIAKQIGNAVPIPLGRAIAGAIYDLLRG</sequence>
<dbReference type="Pfam" id="PF00145">
    <property type="entry name" value="DNA_methylase"/>
    <property type="match status" value="1"/>
</dbReference>
<organism evidence="9 10">
    <name type="scientific">Nonomuraea thailandensis</name>
    <dbReference type="NCBI Taxonomy" id="1188745"/>
    <lineage>
        <taxon>Bacteria</taxon>
        <taxon>Bacillati</taxon>
        <taxon>Actinomycetota</taxon>
        <taxon>Actinomycetes</taxon>
        <taxon>Streptosporangiales</taxon>
        <taxon>Streptosporangiaceae</taxon>
        <taxon>Nonomuraea</taxon>
    </lineage>
</organism>
<accession>A0A9X2GRC5</accession>
<evidence type="ECO:0000256" key="8">
    <source>
        <dbReference type="SAM" id="MobiDB-lite"/>
    </source>
</evidence>
<reference evidence="9" key="1">
    <citation type="submission" date="2022-06" db="EMBL/GenBank/DDBJ databases">
        <title>Sequencing the genomes of 1000 actinobacteria strains.</title>
        <authorList>
            <person name="Klenk H.-P."/>
        </authorList>
    </citation>
    <scope>NUCLEOTIDE SEQUENCE</scope>
    <source>
        <strain evidence="9">DSM 46694</strain>
    </source>
</reference>
<evidence type="ECO:0000256" key="7">
    <source>
        <dbReference type="RuleBase" id="RU000417"/>
    </source>
</evidence>
<feature type="active site" evidence="5">
    <location>
        <position position="101"/>
    </location>
</feature>
<comment type="caution">
    <text evidence="9">The sequence shown here is derived from an EMBL/GenBank/DDBJ whole genome shotgun (WGS) entry which is preliminary data.</text>
</comment>
<keyword evidence="4" id="KW-0680">Restriction system</keyword>
<evidence type="ECO:0000256" key="5">
    <source>
        <dbReference type="PROSITE-ProRule" id="PRU01016"/>
    </source>
</evidence>
<evidence type="ECO:0000313" key="10">
    <source>
        <dbReference type="Proteomes" id="UP001139648"/>
    </source>
</evidence>
<dbReference type="SUPFAM" id="SSF53335">
    <property type="entry name" value="S-adenosyl-L-methionine-dependent methyltransferases"/>
    <property type="match status" value="1"/>
</dbReference>
<dbReference type="PROSITE" id="PS00094">
    <property type="entry name" value="C5_MTASE_1"/>
    <property type="match status" value="1"/>
</dbReference>
<dbReference type="PROSITE" id="PS51679">
    <property type="entry name" value="SAM_MT_C5"/>
    <property type="match status" value="1"/>
</dbReference>
<dbReference type="InterPro" id="IPR031303">
    <property type="entry name" value="C5_meth_CS"/>
</dbReference>